<feature type="compositionally biased region" description="Basic and acidic residues" evidence="1">
    <location>
        <begin position="279"/>
        <end position="294"/>
    </location>
</feature>
<dbReference type="VEuPathDB" id="TriTrypDB:Lsey_0089_0200"/>
<dbReference type="AlphaFoldDB" id="A0A0N1PCJ7"/>
<keyword evidence="5" id="KW-1185">Reference proteome</keyword>
<feature type="region of interest" description="Disordered" evidence="1">
    <location>
        <begin position="279"/>
        <end position="353"/>
    </location>
</feature>
<feature type="compositionally biased region" description="Polar residues" evidence="1">
    <location>
        <begin position="310"/>
        <end position="326"/>
    </location>
</feature>
<evidence type="ECO:0000256" key="2">
    <source>
        <dbReference type="SAM" id="SignalP"/>
    </source>
</evidence>
<dbReference type="InterPro" id="IPR021852">
    <property type="entry name" value="DUF3456"/>
</dbReference>
<gene>
    <name evidence="4" type="ORF">ABL78_3504</name>
</gene>
<dbReference type="OMA" id="CITVART"/>
<dbReference type="EMBL" id="LJSK01000089">
    <property type="protein sequence ID" value="KPI87420.1"/>
    <property type="molecule type" value="Genomic_DNA"/>
</dbReference>
<feature type="domain" description="DUF3456" evidence="3">
    <location>
        <begin position="37"/>
        <end position="212"/>
    </location>
</feature>
<feature type="signal peptide" evidence="2">
    <location>
        <begin position="1"/>
        <end position="18"/>
    </location>
</feature>
<proteinExistence type="predicted"/>
<evidence type="ECO:0000313" key="5">
    <source>
        <dbReference type="Proteomes" id="UP000038009"/>
    </source>
</evidence>
<comment type="caution">
    <text evidence="4">The sequence shown here is derived from an EMBL/GenBank/DDBJ whole genome shotgun (WGS) entry which is preliminary data.</text>
</comment>
<organism evidence="4 5">
    <name type="scientific">Leptomonas seymouri</name>
    <dbReference type="NCBI Taxonomy" id="5684"/>
    <lineage>
        <taxon>Eukaryota</taxon>
        <taxon>Discoba</taxon>
        <taxon>Euglenozoa</taxon>
        <taxon>Kinetoplastea</taxon>
        <taxon>Metakinetoplastina</taxon>
        <taxon>Trypanosomatida</taxon>
        <taxon>Trypanosomatidae</taxon>
        <taxon>Leishmaniinae</taxon>
        <taxon>Leptomonas</taxon>
    </lineage>
</organism>
<feature type="compositionally biased region" description="Low complexity" evidence="1">
    <location>
        <begin position="329"/>
        <end position="344"/>
    </location>
</feature>
<evidence type="ECO:0000313" key="4">
    <source>
        <dbReference type="EMBL" id="KPI87420.1"/>
    </source>
</evidence>
<evidence type="ECO:0000256" key="1">
    <source>
        <dbReference type="SAM" id="MobiDB-lite"/>
    </source>
</evidence>
<accession>A0A0N1PCJ7</accession>
<evidence type="ECO:0000259" key="3">
    <source>
        <dbReference type="Pfam" id="PF11938"/>
    </source>
</evidence>
<sequence length="353" mass="38894">MLIFSLVLLSLAVPVVTATQEGHTVRPLHGPGYEHLDCSACLSVSRALFGRLNTTLSENPSSFLSSHRLNSENQLKRLPYRNSELLVAEVMDDFCRSYLNDERSLRLHPKSKVRLYHQQVWKDSTLGVRPSLREDELYPEGEHNPDWDVYVELRRYPIATAYSPKDQEALHGMEMLAATPTMCAMLVEDFEEEIESLVKLAHNLSDIDYGLCGLPLAKAAGISAAAEVEKVRAAIQPITNICARTEVLREAAHRDQLRWSQYMRREARRKAKLAEEMALKKDTEESDKTGHENQADVSSDYGESPGDKASASSADLVNAQATNSHSDPAASAEGVEGAAAGSMAQGEVDGGDL</sequence>
<dbReference type="OrthoDB" id="249838at2759"/>
<protein>
    <recommendedName>
        <fullName evidence="3">DUF3456 domain-containing protein</fullName>
    </recommendedName>
</protein>
<reference evidence="4 5" key="1">
    <citation type="journal article" date="2015" name="PLoS Pathog.">
        <title>Leptomonas seymouri: Adaptations to the Dixenous Life Cycle Analyzed by Genome Sequencing, Transcriptome Profiling and Co-infection with Leishmania donovani.</title>
        <authorList>
            <person name="Kraeva N."/>
            <person name="Butenko A."/>
            <person name="Hlavacova J."/>
            <person name="Kostygov A."/>
            <person name="Myskova J."/>
            <person name="Grybchuk D."/>
            <person name="Lestinova T."/>
            <person name="Votypka J."/>
            <person name="Volf P."/>
            <person name="Opperdoes F."/>
            <person name="Flegontov P."/>
            <person name="Lukes J."/>
            <person name="Yurchenko V."/>
        </authorList>
    </citation>
    <scope>NUCLEOTIDE SEQUENCE [LARGE SCALE GENOMIC DNA]</scope>
    <source>
        <strain evidence="4 5">ATCC 30220</strain>
    </source>
</reference>
<name>A0A0N1PCJ7_LEPSE</name>
<dbReference type="Proteomes" id="UP000038009">
    <property type="component" value="Unassembled WGS sequence"/>
</dbReference>
<dbReference type="Pfam" id="PF11938">
    <property type="entry name" value="DUF3456"/>
    <property type="match status" value="1"/>
</dbReference>
<feature type="chain" id="PRO_5005879695" description="DUF3456 domain-containing protein" evidence="2">
    <location>
        <begin position="19"/>
        <end position="353"/>
    </location>
</feature>
<keyword evidence="2" id="KW-0732">Signal</keyword>